<feature type="domain" description="HNH nuclease" evidence="2">
    <location>
        <begin position="314"/>
        <end position="366"/>
    </location>
</feature>
<evidence type="ECO:0000313" key="4">
    <source>
        <dbReference type="Proteomes" id="UP000011863"/>
    </source>
</evidence>
<evidence type="ECO:0000313" key="3">
    <source>
        <dbReference type="EMBL" id="BAN04062.1"/>
    </source>
</evidence>
<dbReference type="SMART" id="SM00507">
    <property type="entry name" value="HNHc"/>
    <property type="match status" value="1"/>
</dbReference>
<proteinExistence type="predicted"/>
<evidence type="ECO:0000256" key="1">
    <source>
        <dbReference type="SAM" id="MobiDB-lite"/>
    </source>
</evidence>
<accession>A0A6C7EDJ8</accession>
<organism evidence="3 4">
    <name type="scientific">Ilumatobacter coccineus (strain NBRC 103263 / KCTC 29153 / YM16-304)</name>
    <dbReference type="NCBI Taxonomy" id="1313172"/>
    <lineage>
        <taxon>Bacteria</taxon>
        <taxon>Bacillati</taxon>
        <taxon>Actinomycetota</taxon>
        <taxon>Acidimicrobiia</taxon>
        <taxon>Acidimicrobiales</taxon>
        <taxon>Ilumatobacteraceae</taxon>
        <taxon>Ilumatobacter</taxon>
    </lineage>
</organism>
<dbReference type="OrthoDB" id="3656171at2"/>
<dbReference type="EMBL" id="AP012057">
    <property type="protein sequence ID" value="BAN04062.1"/>
    <property type="molecule type" value="Genomic_DNA"/>
</dbReference>
<dbReference type="AlphaFoldDB" id="A0A6C7EDJ8"/>
<keyword evidence="4" id="KW-1185">Reference proteome</keyword>
<protein>
    <recommendedName>
        <fullName evidence="2">HNH nuclease domain-containing protein</fullName>
    </recommendedName>
</protein>
<feature type="region of interest" description="Disordered" evidence="1">
    <location>
        <begin position="372"/>
        <end position="428"/>
    </location>
</feature>
<dbReference type="InterPro" id="IPR003870">
    <property type="entry name" value="DUF222"/>
</dbReference>
<dbReference type="KEGG" id="aym:YM304_37480"/>
<gene>
    <name evidence="3" type="ORF">YM304_37480</name>
</gene>
<name>A0A6C7EDJ8_ILUCY</name>
<dbReference type="Proteomes" id="UP000011863">
    <property type="component" value="Chromosome"/>
</dbReference>
<evidence type="ECO:0000259" key="2">
    <source>
        <dbReference type="SMART" id="SM00507"/>
    </source>
</evidence>
<reference evidence="3 4" key="1">
    <citation type="journal article" date="2013" name="Int. J. Syst. Evol. Microbiol.">
        <title>Ilumatobacter nonamiense sp. nov. and Ilumatobacter coccineum sp. nov., isolated from seashore sand.</title>
        <authorList>
            <person name="Matsumoto A."/>
            <person name="Kasai H."/>
            <person name="Matsuo Y."/>
            <person name="Shizuri Y."/>
            <person name="Ichikawa N."/>
            <person name="Fujita N."/>
            <person name="Omura S."/>
            <person name="Takahashi Y."/>
        </authorList>
    </citation>
    <scope>NUCLEOTIDE SEQUENCE [LARGE SCALE GENOMIC DNA]</scope>
    <source>
        <strain evidence="4">NBRC 103263 / KCTC 29153 / YM16-304</strain>
    </source>
</reference>
<dbReference type="Gene3D" id="1.10.30.50">
    <property type="match status" value="1"/>
</dbReference>
<dbReference type="InterPro" id="IPR003615">
    <property type="entry name" value="HNH_nuc"/>
</dbReference>
<dbReference type="CDD" id="cd00085">
    <property type="entry name" value="HNHc"/>
    <property type="match status" value="1"/>
</dbReference>
<sequence length="441" mass="47505">MFDTMWHMKLTDAVNATSVAVDAVARVSVEQCDASVLRHELRRIKLVQSRLDAQLARLTHAADRAGAFIGTGARDTAEWLGRETGTSTRKNRGAAELGHAMSNSDDLADAVTTGKISTEQAATAVGAADGETLDAEIISAIEDLPLPAVKPAVENWRARNHPEHDADIAEAQRARRYIRVTDQPDGMTRIDGLLDPESGAIVRTALDEIMNQSAFDNTKRTRPQRCADALTQLAAAASKGKLVGGRSNTKIIATVPFETITERGTARGVTHVGATLDPATVRKMACDAGIHRLITGPGSSILDFGHENRLVTDNLFLALVARDQHCRWPGCNIRATWCDAHHIVHRAQHGATNDENLVLLCHRHHQLSHGSGWNISGTGRELSVHAPDGSMQVSRPPGPPPPVTTAPTDSIGQEPPSDHARQQVDADDSAWLQLTEQLTLA</sequence>
<dbReference type="Pfam" id="PF02720">
    <property type="entry name" value="DUF222"/>
    <property type="match status" value="1"/>
</dbReference>